<name>A0A9Q1IC47_SYNKA</name>
<sequence>MVLKPLAPPHCPADPETVQPAHPLFQTGRQGGGLINTAGSHDPGTTLLLKGSRVTALRRRWNTRVTSCSAELGCVPPIR</sequence>
<evidence type="ECO:0000313" key="3">
    <source>
        <dbReference type="Proteomes" id="UP001152622"/>
    </source>
</evidence>
<reference evidence="2" key="1">
    <citation type="journal article" date="2023" name="Science">
        <title>Genome structures resolve the early diversification of teleost fishes.</title>
        <authorList>
            <person name="Parey E."/>
            <person name="Louis A."/>
            <person name="Montfort J."/>
            <person name="Bouchez O."/>
            <person name="Roques C."/>
            <person name="Iampietro C."/>
            <person name="Lluch J."/>
            <person name="Castinel A."/>
            <person name="Donnadieu C."/>
            <person name="Desvignes T."/>
            <person name="Floi Bucao C."/>
            <person name="Jouanno E."/>
            <person name="Wen M."/>
            <person name="Mejri S."/>
            <person name="Dirks R."/>
            <person name="Jansen H."/>
            <person name="Henkel C."/>
            <person name="Chen W.J."/>
            <person name="Zahm M."/>
            <person name="Cabau C."/>
            <person name="Klopp C."/>
            <person name="Thompson A.W."/>
            <person name="Robinson-Rechavi M."/>
            <person name="Braasch I."/>
            <person name="Lecointre G."/>
            <person name="Bobe J."/>
            <person name="Postlethwait J.H."/>
            <person name="Berthelot C."/>
            <person name="Roest Crollius H."/>
            <person name="Guiguen Y."/>
        </authorList>
    </citation>
    <scope>NUCLEOTIDE SEQUENCE</scope>
    <source>
        <strain evidence="2">WJC10195</strain>
    </source>
</reference>
<dbReference type="AlphaFoldDB" id="A0A9Q1IC47"/>
<gene>
    <name evidence="2" type="ORF">SKAU_G00396710</name>
</gene>
<dbReference type="Proteomes" id="UP001152622">
    <property type="component" value="Chromosome 20"/>
</dbReference>
<accession>A0A9Q1IC47</accession>
<dbReference type="EMBL" id="JAINUF010000020">
    <property type="protein sequence ID" value="KAJ8336328.1"/>
    <property type="molecule type" value="Genomic_DNA"/>
</dbReference>
<comment type="caution">
    <text evidence="2">The sequence shown here is derived from an EMBL/GenBank/DDBJ whole genome shotgun (WGS) entry which is preliminary data.</text>
</comment>
<organism evidence="2 3">
    <name type="scientific">Synaphobranchus kaupii</name>
    <name type="common">Kaup's arrowtooth eel</name>
    <dbReference type="NCBI Taxonomy" id="118154"/>
    <lineage>
        <taxon>Eukaryota</taxon>
        <taxon>Metazoa</taxon>
        <taxon>Chordata</taxon>
        <taxon>Craniata</taxon>
        <taxon>Vertebrata</taxon>
        <taxon>Euteleostomi</taxon>
        <taxon>Actinopterygii</taxon>
        <taxon>Neopterygii</taxon>
        <taxon>Teleostei</taxon>
        <taxon>Anguilliformes</taxon>
        <taxon>Synaphobranchidae</taxon>
        <taxon>Synaphobranchus</taxon>
    </lineage>
</organism>
<evidence type="ECO:0000313" key="2">
    <source>
        <dbReference type="EMBL" id="KAJ8336328.1"/>
    </source>
</evidence>
<feature type="region of interest" description="Disordered" evidence="1">
    <location>
        <begin position="1"/>
        <end position="40"/>
    </location>
</feature>
<proteinExistence type="predicted"/>
<evidence type="ECO:0000256" key="1">
    <source>
        <dbReference type="SAM" id="MobiDB-lite"/>
    </source>
</evidence>
<keyword evidence="3" id="KW-1185">Reference proteome</keyword>
<feature type="compositionally biased region" description="Pro residues" evidence="1">
    <location>
        <begin position="1"/>
        <end position="12"/>
    </location>
</feature>
<protein>
    <submittedName>
        <fullName evidence="2">Uncharacterized protein</fullName>
    </submittedName>
</protein>